<gene>
    <name evidence="3" type="ORF">D0Y96_02965</name>
</gene>
<comment type="caution">
    <text evidence="3">The sequence shown here is derived from an EMBL/GenBank/DDBJ whole genome shotgun (WGS) entry which is preliminary data.</text>
</comment>
<evidence type="ECO:0000313" key="3">
    <source>
        <dbReference type="EMBL" id="RFU18527.1"/>
    </source>
</evidence>
<feature type="compositionally biased region" description="Low complexity" evidence="1">
    <location>
        <begin position="1"/>
        <end position="16"/>
    </location>
</feature>
<dbReference type="Gene3D" id="1.25.40.10">
    <property type="entry name" value="Tetratricopeptide repeat domain"/>
    <property type="match status" value="2"/>
</dbReference>
<dbReference type="SUPFAM" id="SSF48452">
    <property type="entry name" value="TPR-like"/>
    <property type="match status" value="1"/>
</dbReference>
<proteinExistence type="predicted"/>
<keyword evidence="2" id="KW-1133">Transmembrane helix</keyword>
<feature type="transmembrane region" description="Helical" evidence="2">
    <location>
        <begin position="78"/>
        <end position="98"/>
    </location>
</feature>
<organism evidence="3 4">
    <name type="scientific">Paracidobacterium acidisoli</name>
    <dbReference type="NCBI Taxonomy" id="2303751"/>
    <lineage>
        <taxon>Bacteria</taxon>
        <taxon>Pseudomonadati</taxon>
        <taxon>Acidobacteriota</taxon>
        <taxon>Terriglobia</taxon>
        <taxon>Terriglobales</taxon>
        <taxon>Acidobacteriaceae</taxon>
        <taxon>Paracidobacterium</taxon>
    </lineage>
</organism>
<sequence length="449" mass="49807">MRSSSAARRTPQARAAPEGEIHPEAALQRRQIRQKLKMRPASDKVKEMSPLPANSAHTPALSPEERLDKRRLILRDTASLASLFAITAVLFVITWFFFRSFEHHREELAQRWLTRGQTEMQKGHPVQAVYALRSALAYSPGRRDMEIQLATALAAAGRTQEAIAYFSNLHDAAPGDGIINLQLARLAAKQKNSGAETQRDYEAALDGTWQGDGYTRRREVRLEMAAWLIGRHDFDRARTQLLVAAGNAPDDPAIKLQIAGLLEQAQDPESALRIYSAVARRKPVSLDALEGAGRTAFEISRYETARLWLERVTGHPEFSTRPEAERSANQDMLNISVRLLNLYPGPGLNMRPRAERVLYAKKTASARMAACAAAQPQNALALADLTTRWHQLPASPKPLQLEQQPELEESVMQLVFDTERATAGLCGAPAGDDALLLRMAQIPVAHDQD</sequence>
<dbReference type="InterPro" id="IPR011990">
    <property type="entry name" value="TPR-like_helical_dom_sf"/>
</dbReference>
<reference evidence="3 4" key="1">
    <citation type="submission" date="2018-08" db="EMBL/GenBank/DDBJ databases">
        <title>Acidipila sp. 4G-K13, an acidobacterium isolated from forest soil.</title>
        <authorList>
            <person name="Gao Z.-H."/>
            <person name="Qiu L.-H."/>
        </authorList>
    </citation>
    <scope>NUCLEOTIDE SEQUENCE [LARGE SCALE GENOMIC DNA]</scope>
    <source>
        <strain evidence="3 4">4G-K13</strain>
    </source>
</reference>
<dbReference type="AlphaFoldDB" id="A0A372IUB5"/>
<protein>
    <submittedName>
        <fullName evidence="3">Uncharacterized protein</fullName>
    </submittedName>
</protein>
<keyword evidence="2" id="KW-0812">Transmembrane</keyword>
<dbReference type="Pfam" id="PF13432">
    <property type="entry name" value="TPR_16"/>
    <property type="match status" value="2"/>
</dbReference>
<keyword evidence="2" id="KW-0472">Membrane</keyword>
<name>A0A372IUB5_9BACT</name>
<accession>A0A372IUB5</accession>
<evidence type="ECO:0000256" key="2">
    <source>
        <dbReference type="SAM" id="Phobius"/>
    </source>
</evidence>
<dbReference type="EMBL" id="QVQT01000001">
    <property type="protein sequence ID" value="RFU18527.1"/>
    <property type="molecule type" value="Genomic_DNA"/>
</dbReference>
<evidence type="ECO:0000313" key="4">
    <source>
        <dbReference type="Proteomes" id="UP000264702"/>
    </source>
</evidence>
<dbReference type="Proteomes" id="UP000264702">
    <property type="component" value="Unassembled WGS sequence"/>
</dbReference>
<keyword evidence="4" id="KW-1185">Reference proteome</keyword>
<evidence type="ECO:0000256" key="1">
    <source>
        <dbReference type="SAM" id="MobiDB-lite"/>
    </source>
</evidence>
<feature type="region of interest" description="Disordered" evidence="1">
    <location>
        <begin position="1"/>
        <end position="62"/>
    </location>
</feature>